<dbReference type="InterPro" id="IPR036291">
    <property type="entry name" value="NAD(P)-bd_dom_sf"/>
</dbReference>
<comment type="caution">
    <text evidence="2">The sequence shown here is derived from an EMBL/GenBank/DDBJ whole genome shotgun (WGS) entry which is preliminary data.</text>
</comment>
<dbReference type="EMBL" id="JAUSUB010000052">
    <property type="protein sequence ID" value="MDQ0273810.1"/>
    <property type="molecule type" value="Genomic_DNA"/>
</dbReference>
<reference evidence="2 3" key="1">
    <citation type="submission" date="2023-07" db="EMBL/GenBank/DDBJ databases">
        <title>Genomic Encyclopedia of Type Strains, Phase IV (KMG-IV): sequencing the most valuable type-strain genomes for metagenomic binning, comparative biology and taxonomic classification.</title>
        <authorList>
            <person name="Goeker M."/>
        </authorList>
    </citation>
    <scope>NUCLEOTIDE SEQUENCE [LARGE SCALE GENOMIC DNA]</scope>
    <source>
        <strain evidence="2 3">DSM 23494</strain>
    </source>
</reference>
<evidence type="ECO:0000256" key="1">
    <source>
        <dbReference type="ARBA" id="ARBA00023002"/>
    </source>
</evidence>
<dbReference type="Pfam" id="PF00106">
    <property type="entry name" value="adh_short"/>
    <property type="match status" value="1"/>
</dbReference>
<accession>A0ABU0ARZ3</accession>
<dbReference type="InterPro" id="IPR002347">
    <property type="entry name" value="SDR_fam"/>
</dbReference>
<evidence type="ECO:0000313" key="2">
    <source>
        <dbReference type="EMBL" id="MDQ0273810.1"/>
    </source>
</evidence>
<name>A0ABU0ARZ3_9BACI</name>
<keyword evidence="3" id="KW-1185">Reference proteome</keyword>
<protein>
    <submittedName>
        <fullName evidence="2">NAD(P)-dependent dehydrogenase (Short-subunit alcohol dehydrogenase family)</fullName>
    </submittedName>
</protein>
<evidence type="ECO:0000313" key="3">
    <source>
        <dbReference type="Proteomes" id="UP001238088"/>
    </source>
</evidence>
<dbReference type="Proteomes" id="UP001238088">
    <property type="component" value="Unassembled WGS sequence"/>
</dbReference>
<keyword evidence="1" id="KW-0560">Oxidoreductase</keyword>
<dbReference type="Gene3D" id="3.40.50.720">
    <property type="entry name" value="NAD(P)-binding Rossmann-like Domain"/>
    <property type="match status" value="1"/>
</dbReference>
<dbReference type="PANTHER" id="PTHR44229:SF4">
    <property type="entry name" value="15-HYDROXYPROSTAGLANDIN DEHYDROGENASE [NAD(+)]"/>
    <property type="match status" value="1"/>
</dbReference>
<dbReference type="SUPFAM" id="SSF51735">
    <property type="entry name" value="NAD(P)-binding Rossmann-fold domains"/>
    <property type="match status" value="1"/>
</dbReference>
<organism evidence="2 3">
    <name type="scientific">Cytobacillus purgationiresistens</name>
    <dbReference type="NCBI Taxonomy" id="863449"/>
    <lineage>
        <taxon>Bacteria</taxon>
        <taxon>Bacillati</taxon>
        <taxon>Bacillota</taxon>
        <taxon>Bacilli</taxon>
        <taxon>Bacillales</taxon>
        <taxon>Bacillaceae</taxon>
        <taxon>Cytobacillus</taxon>
    </lineage>
</organism>
<gene>
    <name evidence="2" type="ORF">J2S17_005759</name>
</gene>
<sequence>MRKKTAIITGAGGGIGRAAALQLAEDDFNLVIVDFNETIALETLELVTEKGAEAIFVKANVTNAADV</sequence>
<dbReference type="PANTHER" id="PTHR44229">
    <property type="entry name" value="15-HYDROXYPROSTAGLANDIN DEHYDROGENASE [NAD(+)]"/>
    <property type="match status" value="1"/>
</dbReference>
<proteinExistence type="predicted"/>